<keyword evidence="2" id="KW-0418">Kinase</keyword>
<gene>
    <name evidence="2" type="ORF">KHY36_00790</name>
</gene>
<sequence>MKTFTRMIRRYVLATAAVVLLVVGLLLGLTVYLGLHVVEQIAQAHGGSVQFMQNAPQGAKAVVTLPTENQAHR</sequence>
<keyword evidence="1" id="KW-0472">Membrane</keyword>
<dbReference type="GO" id="GO:0016301">
    <property type="term" value="F:kinase activity"/>
    <property type="evidence" value="ECO:0007669"/>
    <property type="project" value="UniProtKB-KW"/>
</dbReference>
<dbReference type="Gene3D" id="3.30.565.10">
    <property type="entry name" value="Histidine kinase-like ATPase, C-terminal domain"/>
    <property type="match status" value="1"/>
</dbReference>
<protein>
    <submittedName>
        <fullName evidence="2">Sensor histidine kinase</fullName>
    </submittedName>
</protein>
<organism evidence="2 3">
    <name type="scientific">Subdoligranulum variabile</name>
    <dbReference type="NCBI Taxonomy" id="214851"/>
    <lineage>
        <taxon>Bacteria</taxon>
        <taxon>Bacillati</taxon>
        <taxon>Bacillota</taxon>
        <taxon>Clostridia</taxon>
        <taxon>Eubacteriales</taxon>
        <taxon>Oscillospiraceae</taxon>
        <taxon>Subdoligranulum</taxon>
    </lineage>
</organism>
<name>A0A943D8Y9_9FIRM</name>
<dbReference type="AlphaFoldDB" id="A0A943D8Y9"/>
<comment type="caution">
    <text evidence="2">The sequence shown here is derived from an EMBL/GenBank/DDBJ whole genome shotgun (WGS) entry which is preliminary data.</text>
</comment>
<evidence type="ECO:0000256" key="1">
    <source>
        <dbReference type="SAM" id="Phobius"/>
    </source>
</evidence>
<feature type="transmembrane region" description="Helical" evidence="1">
    <location>
        <begin position="12"/>
        <end position="35"/>
    </location>
</feature>
<dbReference type="Proteomes" id="UP000759273">
    <property type="component" value="Unassembled WGS sequence"/>
</dbReference>
<evidence type="ECO:0000313" key="2">
    <source>
        <dbReference type="EMBL" id="MBS5331050.1"/>
    </source>
</evidence>
<reference evidence="2" key="1">
    <citation type="submission" date="2021-02" db="EMBL/GenBank/DDBJ databases">
        <title>Infant gut strain persistence is associated with maternal origin, phylogeny, and functional potential including surface adhesion and iron acquisition.</title>
        <authorList>
            <person name="Lou Y.C."/>
        </authorList>
    </citation>
    <scope>NUCLEOTIDE SEQUENCE</scope>
    <source>
        <strain evidence="2">L3_101_000M1_dasL3_101_000M1_concoct_87</strain>
    </source>
</reference>
<keyword evidence="1" id="KW-1133">Transmembrane helix</keyword>
<keyword evidence="1" id="KW-0812">Transmembrane</keyword>
<proteinExistence type="predicted"/>
<dbReference type="EMBL" id="JAGZGG010000001">
    <property type="protein sequence ID" value="MBS5331050.1"/>
    <property type="molecule type" value="Genomic_DNA"/>
</dbReference>
<dbReference type="SUPFAM" id="SSF55874">
    <property type="entry name" value="ATPase domain of HSP90 chaperone/DNA topoisomerase II/histidine kinase"/>
    <property type="match status" value="1"/>
</dbReference>
<accession>A0A943D8Y9</accession>
<evidence type="ECO:0000313" key="3">
    <source>
        <dbReference type="Proteomes" id="UP000759273"/>
    </source>
</evidence>
<dbReference type="InterPro" id="IPR036890">
    <property type="entry name" value="HATPase_C_sf"/>
</dbReference>
<keyword evidence="2" id="KW-0808">Transferase</keyword>